<protein>
    <submittedName>
        <fullName evidence="2">Uncharacterized protein</fullName>
    </submittedName>
</protein>
<keyword evidence="2" id="KW-0614">Plasmid</keyword>
<evidence type="ECO:0000313" key="2">
    <source>
        <dbReference type="EMBL" id="QQT87983.1"/>
    </source>
</evidence>
<comment type="similarity">
    <text evidence="1">Belongs to the RutC family.</text>
</comment>
<proteinExistence type="inferred from homology"/>
<dbReference type="PANTHER" id="PTHR11803:SF58">
    <property type="entry name" value="PROTEIN HMF1-RELATED"/>
    <property type="match status" value="1"/>
</dbReference>
<accession>A0A2N6VEN1</accession>
<reference evidence="2 3" key="1">
    <citation type="submission" date="2021-01" db="EMBL/GenBank/DDBJ databases">
        <title>FDA dAtabase for Regulatory Grade micrObial Sequences (FDA-ARGOS): Supporting development and validation of Infectious Disease Dx tests.</title>
        <authorList>
            <person name="Sproer C."/>
            <person name="Gronow S."/>
            <person name="Severitt S."/>
            <person name="Schroder I."/>
            <person name="Tallon L."/>
            <person name="Sadzewicz L."/>
            <person name="Zhao X."/>
            <person name="Boylan J."/>
            <person name="Ott S."/>
            <person name="Bowen H."/>
            <person name="Vavikolanu K."/>
            <person name="Mehta A."/>
            <person name="Aluvathingal J."/>
            <person name="Nadendla S."/>
            <person name="Lowell S."/>
            <person name="Myers T."/>
            <person name="Yan Y."/>
            <person name="Sichtig H."/>
        </authorList>
    </citation>
    <scope>NUCLEOTIDE SEQUENCE [LARGE SCALE GENOMIC DNA]</scope>
    <source>
        <strain evidence="2 3">FDAARGOS_1096</strain>
        <plasmid evidence="2 3">unnamed2</plasmid>
    </source>
</reference>
<dbReference type="PANTHER" id="PTHR11803">
    <property type="entry name" value="2-IMINOBUTANOATE/2-IMINOPROPANOATE DEAMINASE RIDA"/>
    <property type="match status" value="1"/>
</dbReference>
<sequence>MKLSTPDLDYFKQDVFDLFAFSQIIEVGNTVYLSGIAPLKGGLADLSLVGSTVADQLDFVLSIASKSLNSIGLDFGNIATWTIYTTDIAEFTSQSSDILKKYLGSHQPACTLVEISKLIHPEQLLEITITAVKAS</sequence>
<geneLocation type="plasmid" evidence="2 3">
    <name>unnamed2</name>
</geneLocation>
<dbReference type="InterPro" id="IPR006175">
    <property type="entry name" value="YjgF/YER057c/UK114"/>
</dbReference>
<organism evidence="2 3">
    <name type="scientific">Acinetobacter ursingii</name>
    <dbReference type="NCBI Taxonomy" id="108980"/>
    <lineage>
        <taxon>Bacteria</taxon>
        <taxon>Pseudomonadati</taxon>
        <taxon>Pseudomonadota</taxon>
        <taxon>Gammaproteobacteria</taxon>
        <taxon>Moraxellales</taxon>
        <taxon>Moraxellaceae</taxon>
        <taxon>Acinetobacter</taxon>
    </lineage>
</organism>
<gene>
    <name evidence="2" type="ORF">I6I53_16255</name>
</gene>
<dbReference type="InterPro" id="IPR035959">
    <property type="entry name" value="RutC-like_sf"/>
</dbReference>
<name>A0A2N6VEN1_9GAMM</name>
<dbReference type="GO" id="GO:0019239">
    <property type="term" value="F:deaminase activity"/>
    <property type="evidence" value="ECO:0007669"/>
    <property type="project" value="TreeGrafter"/>
</dbReference>
<dbReference type="Pfam" id="PF01042">
    <property type="entry name" value="Ribonuc_L-PSP"/>
    <property type="match status" value="1"/>
</dbReference>
<evidence type="ECO:0000313" key="3">
    <source>
        <dbReference type="Proteomes" id="UP000595320"/>
    </source>
</evidence>
<evidence type="ECO:0000256" key="1">
    <source>
        <dbReference type="ARBA" id="ARBA00010552"/>
    </source>
</evidence>
<dbReference type="Proteomes" id="UP000595320">
    <property type="component" value="Plasmid unnamed2"/>
</dbReference>
<dbReference type="SUPFAM" id="SSF55298">
    <property type="entry name" value="YjgF-like"/>
    <property type="match status" value="1"/>
</dbReference>
<dbReference type="GO" id="GO:0005829">
    <property type="term" value="C:cytosol"/>
    <property type="evidence" value="ECO:0007669"/>
    <property type="project" value="TreeGrafter"/>
</dbReference>
<dbReference type="Gene3D" id="3.30.1330.40">
    <property type="entry name" value="RutC-like"/>
    <property type="match status" value="1"/>
</dbReference>
<dbReference type="EMBL" id="CP068177">
    <property type="protein sequence ID" value="QQT87983.1"/>
    <property type="molecule type" value="Genomic_DNA"/>
</dbReference>
<dbReference type="AlphaFoldDB" id="A0A2N6VEN1"/>
<dbReference type="RefSeq" id="WP_004758971.1">
    <property type="nucleotide sequence ID" value="NZ_BCMC01000037.1"/>
</dbReference>